<keyword evidence="7" id="KW-0012">Acyltransferase</keyword>
<dbReference type="GO" id="GO:0004315">
    <property type="term" value="F:3-oxoacyl-[acyl-carrier-protein] synthase activity"/>
    <property type="evidence" value="ECO:0007669"/>
    <property type="project" value="InterPro"/>
</dbReference>
<keyword evidence="6 8" id="KW-0275">Fatty acid biosynthesis</keyword>
<keyword evidence="3 8" id="KW-0808">Transferase</keyword>
<feature type="domain" description="Ketosynthase family 3 (KS3)" evidence="11">
    <location>
        <begin position="1"/>
        <end position="432"/>
    </location>
</feature>
<dbReference type="PROSITE" id="PS52004">
    <property type="entry name" value="KS3_2"/>
    <property type="match status" value="1"/>
</dbReference>
<dbReference type="SMART" id="SM00825">
    <property type="entry name" value="PKS_KS"/>
    <property type="match status" value="1"/>
</dbReference>
<sequence>MKRVVVTGLGMLTPFGRGVQHNWSRLVDSSCAIAPLSFEEFKDIPCKVAAQIPRGDEHPYQFNDALIPQQVRSGCSDFIKYAIVASQDALQDSKLDILNNVELQERTGVYIGSGIGALGEVTSAYDKIKSQVSVDLFQVCFAYFVPRILINEASGIVSILNKIKGPNLSVVSACATGAHAIGESFRKIKYGEVDVMLCGGTEASINALSIIGFSRMKALSTKYNDRPQQASRPFDEGRDGFVMGEGAGILVLEELEHALARSAHIYCEVLGYGASGDAHHISAPEPSGEGARRSMSQAIREAAITNPLEQIDYVNAHSTSTPLGDAIECKAVIDLFGIDRNNSNNNSSRLAMTSNKSAIGHLLGAAGSVESIFSILALNNNLIPPNLNLQQPTPHAAGLHLVANQPLQKSINIVLKNSFGFGGTNATLLFKKFNN</sequence>
<dbReference type="GeneID" id="31364593"/>
<accession>D3BKN6</accession>
<evidence type="ECO:0000256" key="8">
    <source>
        <dbReference type="PIRNR" id="PIRNR000447"/>
    </source>
</evidence>
<protein>
    <recommendedName>
        <fullName evidence="8">3-oxoacyl-[acyl-carrier-protein] synthase</fullName>
    </recommendedName>
</protein>
<evidence type="ECO:0000313" key="12">
    <source>
        <dbReference type="EMBL" id="EFA78466.1"/>
    </source>
</evidence>
<reference evidence="12 13" key="1">
    <citation type="journal article" date="2011" name="Genome Res.">
        <title>Phylogeny-wide analysis of social amoeba genomes highlights ancient origins for complex intercellular communication.</title>
        <authorList>
            <person name="Heidel A.J."/>
            <person name="Lawal H.M."/>
            <person name="Felder M."/>
            <person name="Schilde C."/>
            <person name="Helps N.R."/>
            <person name="Tunggal B."/>
            <person name="Rivero F."/>
            <person name="John U."/>
            <person name="Schleicher M."/>
            <person name="Eichinger L."/>
            <person name="Platzer M."/>
            <person name="Noegel A.A."/>
            <person name="Schaap P."/>
            <person name="Gloeckner G."/>
        </authorList>
    </citation>
    <scope>NUCLEOTIDE SEQUENCE [LARGE SCALE GENOMIC DNA]</scope>
    <source>
        <strain evidence="13">ATCC 26659 / Pp 5 / PN500</strain>
    </source>
</reference>
<dbReference type="GO" id="GO:0006633">
    <property type="term" value="P:fatty acid biosynthetic process"/>
    <property type="evidence" value="ECO:0007669"/>
    <property type="project" value="UniProtKB-KW"/>
</dbReference>
<dbReference type="FunCoup" id="D3BKN6">
    <property type="interactions" value="334"/>
</dbReference>
<evidence type="ECO:0000256" key="3">
    <source>
        <dbReference type="ARBA" id="ARBA00022679"/>
    </source>
</evidence>
<dbReference type="SUPFAM" id="SSF53901">
    <property type="entry name" value="Thiolase-like"/>
    <property type="match status" value="2"/>
</dbReference>
<evidence type="ECO:0000256" key="1">
    <source>
        <dbReference type="ARBA" id="ARBA00008467"/>
    </source>
</evidence>
<feature type="active site" description="For beta-ketoacyl synthase activity" evidence="9">
    <location>
        <position position="174"/>
    </location>
</feature>
<evidence type="ECO:0000256" key="6">
    <source>
        <dbReference type="ARBA" id="ARBA00023160"/>
    </source>
</evidence>
<organism evidence="12 13">
    <name type="scientific">Heterostelium pallidum (strain ATCC 26659 / Pp 5 / PN500)</name>
    <name type="common">Cellular slime mold</name>
    <name type="synonym">Polysphondylium pallidum</name>
    <dbReference type="NCBI Taxonomy" id="670386"/>
    <lineage>
        <taxon>Eukaryota</taxon>
        <taxon>Amoebozoa</taxon>
        <taxon>Evosea</taxon>
        <taxon>Eumycetozoa</taxon>
        <taxon>Dictyostelia</taxon>
        <taxon>Acytosteliales</taxon>
        <taxon>Acytosteliaceae</taxon>
        <taxon>Heterostelium</taxon>
    </lineage>
</organism>
<dbReference type="InterPro" id="IPR000794">
    <property type="entry name" value="Beta-ketoacyl_synthase"/>
</dbReference>
<evidence type="ECO:0000256" key="10">
    <source>
        <dbReference type="RuleBase" id="RU003694"/>
    </source>
</evidence>
<dbReference type="Proteomes" id="UP000001396">
    <property type="component" value="Unassembled WGS sequence"/>
</dbReference>
<dbReference type="PROSITE" id="PS00606">
    <property type="entry name" value="KS3_1"/>
    <property type="match status" value="1"/>
</dbReference>
<dbReference type="InterPro" id="IPR014031">
    <property type="entry name" value="Ketoacyl_synth_C"/>
</dbReference>
<dbReference type="OMA" id="DVMVCGA"/>
<evidence type="ECO:0000256" key="5">
    <source>
        <dbReference type="ARBA" id="ARBA00023098"/>
    </source>
</evidence>
<evidence type="ECO:0000256" key="2">
    <source>
        <dbReference type="ARBA" id="ARBA00022516"/>
    </source>
</evidence>
<dbReference type="InterPro" id="IPR020841">
    <property type="entry name" value="PKS_Beta-ketoAc_synthase_dom"/>
</dbReference>
<dbReference type="InterPro" id="IPR017568">
    <property type="entry name" value="3-oxoacyl-ACP_synth-2"/>
</dbReference>
<keyword evidence="5" id="KW-0443">Lipid metabolism</keyword>
<dbReference type="PANTHER" id="PTHR11712:SF336">
    <property type="entry name" value="3-OXOACYL-[ACYL-CARRIER-PROTEIN] SYNTHASE, MITOCHONDRIAL"/>
    <property type="match status" value="1"/>
</dbReference>
<proteinExistence type="inferred from homology"/>
<keyword evidence="4" id="KW-0276">Fatty acid metabolism</keyword>
<evidence type="ECO:0000256" key="7">
    <source>
        <dbReference type="ARBA" id="ARBA00023315"/>
    </source>
</evidence>
<keyword evidence="2 8" id="KW-0444">Lipid biosynthesis</keyword>
<comment type="caution">
    <text evidence="12">The sequence shown here is derived from an EMBL/GenBank/DDBJ whole genome shotgun (WGS) entry which is preliminary data.</text>
</comment>
<dbReference type="InParanoid" id="D3BKN6"/>
<dbReference type="Pfam" id="PF00109">
    <property type="entry name" value="ketoacyl-synt"/>
    <property type="match status" value="1"/>
</dbReference>
<dbReference type="CDD" id="cd00834">
    <property type="entry name" value="KAS_I_II"/>
    <property type="match status" value="1"/>
</dbReference>
<dbReference type="InterPro" id="IPR016039">
    <property type="entry name" value="Thiolase-like"/>
</dbReference>
<dbReference type="Gene3D" id="3.40.47.10">
    <property type="match status" value="1"/>
</dbReference>
<dbReference type="Pfam" id="PF02801">
    <property type="entry name" value="Ketoacyl-synt_C"/>
    <property type="match status" value="1"/>
</dbReference>
<evidence type="ECO:0000256" key="4">
    <source>
        <dbReference type="ARBA" id="ARBA00022832"/>
    </source>
</evidence>
<dbReference type="InterPro" id="IPR014030">
    <property type="entry name" value="Ketoacyl_synth_N"/>
</dbReference>
<dbReference type="NCBIfam" id="NF005589">
    <property type="entry name" value="PRK07314.1"/>
    <property type="match status" value="1"/>
</dbReference>
<name>D3BKN6_HETP5</name>
<keyword evidence="13" id="KW-1185">Reference proteome</keyword>
<dbReference type="AlphaFoldDB" id="D3BKN6"/>
<dbReference type="GO" id="GO:0005739">
    <property type="term" value="C:mitochondrion"/>
    <property type="evidence" value="ECO:0007669"/>
    <property type="project" value="TreeGrafter"/>
</dbReference>
<dbReference type="PANTHER" id="PTHR11712">
    <property type="entry name" value="POLYKETIDE SYNTHASE-RELATED"/>
    <property type="match status" value="1"/>
</dbReference>
<comment type="similarity">
    <text evidence="1 8 10">Belongs to the thiolase-like superfamily. Beta-ketoacyl-ACP synthases family.</text>
</comment>
<dbReference type="EMBL" id="ADBJ01000038">
    <property type="protein sequence ID" value="EFA78466.1"/>
    <property type="molecule type" value="Genomic_DNA"/>
</dbReference>
<evidence type="ECO:0000256" key="9">
    <source>
        <dbReference type="PIRSR" id="PIRSR000447-1"/>
    </source>
</evidence>
<dbReference type="PIRSF" id="PIRSF000447">
    <property type="entry name" value="KAS_II"/>
    <property type="match status" value="1"/>
</dbReference>
<dbReference type="FunFam" id="3.40.47.10:FF:000018">
    <property type="entry name" value="3-oxoacyl-[acyl-carrier-protein] synthase 2"/>
    <property type="match status" value="1"/>
</dbReference>
<dbReference type="STRING" id="670386.D3BKN6"/>
<dbReference type="InterPro" id="IPR018201">
    <property type="entry name" value="Ketoacyl_synth_AS"/>
</dbReference>
<dbReference type="RefSeq" id="XP_020430590.1">
    <property type="nucleotide sequence ID" value="XM_020579915.1"/>
</dbReference>
<evidence type="ECO:0000313" key="13">
    <source>
        <dbReference type="Proteomes" id="UP000001396"/>
    </source>
</evidence>
<evidence type="ECO:0000259" key="11">
    <source>
        <dbReference type="PROSITE" id="PS52004"/>
    </source>
</evidence>
<gene>
    <name evidence="12" type="ORF">PPL_09118</name>
</gene>